<evidence type="ECO:0000313" key="1">
    <source>
        <dbReference type="EMBL" id="MBD7977997.1"/>
    </source>
</evidence>
<protein>
    <submittedName>
        <fullName evidence="1">Uncharacterized protein</fullName>
    </submittedName>
</protein>
<name>A0ABR8TQE0_9PSED</name>
<dbReference type="RefSeq" id="WP_251836849.1">
    <property type="nucleotide sequence ID" value="NZ_JACSQG010000006.1"/>
</dbReference>
<evidence type="ECO:0000313" key="2">
    <source>
        <dbReference type="Proteomes" id="UP000611945"/>
    </source>
</evidence>
<accession>A0ABR8TQE0</accession>
<keyword evidence="2" id="KW-1185">Reference proteome</keyword>
<proteinExistence type="predicted"/>
<sequence length="45" mass="5069">MNSFHPLLGALRSNISLTLPTYLLTDYDVLARRTLSGLATFPVRY</sequence>
<dbReference type="EMBL" id="JACSQG010000006">
    <property type="protein sequence ID" value="MBD7977997.1"/>
    <property type="molecule type" value="Genomic_DNA"/>
</dbReference>
<comment type="caution">
    <text evidence="1">The sequence shown here is derived from an EMBL/GenBank/DDBJ whole genome shotgun (WGS) entry which is preliminary data.</text>
</comment>
<reference evidence="1 2" key="1">
    <citation type="submission" date="2020-08" db="EMBL/GenBank/DDBJ databases">
        <title>A Genomic Blueprint of the Chicken Gut Microbiome.</title>
        <authorList>
            <person name="Gilroy R."/>
            <person name="Ravi A."/>
            <person name="Getino M."/>
            <person name="Pursley I."/>
            <person name="Horton D.L."/>
            <person name="Alikhan N.-F."/>
            <person name="Baker D."/>
            <person name="Gharbi K."/>
            <person name="Hall N."/>
            <person name="Watson M."/>
            <person name="Adriaenssens E.M."/>
            <person name="Foster-Nyarko E."/>
            <person name="Jarju S."/>
            <person name="Secka A."/>
            <person name="Antonio M."/>
            <person name="Oren A."/>
            <person name="Chaudhuri R."/>
            <person name="La Ragione R.M."/>
            <person name="Hildebrand F."/>
            <person name="Pallen M.J."/>
        </authorList>
    </citation>
    <scope>NUCLEOTIDE SEQUENCE [LARGE SCALE GENOMIC DNA]</scope>
    <source>
        <strain evidence="1 2">Sa2CUA2</strain>
    </source>
</reference>
<gene>
    <name evidence="1" type="ORF">H9642_12450</name>
</gene>
<organism evidence="1 2">
    <name type="scientific">Serpens gallinarum</name>
    <dbReference type="NCBI Taxonomy" id="2763075"/>
    <lineage>
        <taxon>Bacteria</taxon>
        <taxon>Pseudomonadati</taxon>
        <taxon>Pseudomonadota</taxon>
        <taxon>Gammaproteobacteria</taxon>
        <taxon>Pseudomonadales</taxon>
        <taxon>Pseudomonadaceae</taxon>
        <taxon>Pseudomonas</taxon>
    </lineage>
</organism>
<dbReference type="Proteomes" id="UP000611945">
    <property type="component" value="Unassembled WGS sequence"/>
</dbReference>